<evidence type="ECO:0000313" key="1">
    <source>
        <dbReference type="EnsemblPlants" id="MELO3C032737.2.1"/>
    </source>
</evidence>
<sequence>MDIDMIRVIRRDPCSPIVLVFPPGSLQTSMSQVLPRDTEDQIPFLREILTRQLWGKNVACAIIRLVIAPCERHGKGNARKGSLMYRVKEM</sequence>
<dbReference type="AlphaFoldDB" id="A0A9I9EEQ7"/>
<proteinExistence type="predicted"/>
<accession>A0A9I9EEQ7</accession>
<name>A0A9I9EEQ7_CUCME</name>
<dbReference type="EnsemblPlants" id="MELO3C032737.2.1">
    <property type="protein sequence ID" value="MELO3C032737.2.1"/>
    <property type="gene ID" value="MELO3C032737.2"/>
</dbReference>
<protein>
    <submittedName>
        <fullName evidence="1">Uncharacterized protein</fullName>
    </submittedName>
</protein>
<dbReference type="Gramene" id="MELO3C032737.2.1">
    <property type="protein sequence ID" value="MELO3C032737.2.1"/>
    <property type="gene ID" value="MELO3C032737.2"/>
</dbReference>
<organism evidence="1">
    <name type="scientific">Cucumis melo</name>
    <name type="common">Muskmelon</name>
    <dbReference type="NCBI Taxonomy" id="3656"/>
    <lineage>
        <taxon>Eukaryota</taxon>
        <taxon>Viridiplantae</taxon>
        <taxon>Streptophyta</taxon>
        <taxon>Embryophyta</taxon>
        <taxon>Tracheophyta</taxon>
        <taxon>Spermatophyta</taxon>
        <taxon>Magnoliopsida</taxon>
        <taxon>eudicotyledons</taxon>
        <taxon>Gunneridae</taxon>
        <taxon>Pentapetalae</taxon>
        <taxon>rosids</taxon>
        <taxon>fabids</taxon>
        <taxon>Cucurbitales</taxon>
        <taxon>Cucurbitaceae</taxon>
        <taxon>Benincaseae</taxon>
        <taxon>Cucumis</taxon>
    </lineage>
</organism>
<reference evidence="1" key="1">
    <citation type="submission" date="2023-03" db="UniProtKB">
        <authorList>
            <consortium name="EnsemblPlants"/>
        </authorList>
    </citation>
    <scope>IDENTIFICATION</scope>
</reference>